<protein>
    <submittedName>
        <fullName evidence="1">Uncharacterized protein</fullName>
    </submittedName>
</protein>
<organism evidence="1 2">
    <name type="scientific">Georgenia wutianyii</name>
    <dbReference type="NCBI Taxonomy" id="2585135"/>
    <lineage>
        <taxon>Bacteria</taxon>
        <taxon>Bacillati</taxon>
        <taxon>Actinomycetota</taxon>
        <taxon>Actinomycetes</taxon>
        <taxon>Micrococcales</taxon>
        <taxon>Bogoriellaceae</taxon>
        <taxon>Georgenia</taxon>
    </lineage>
</organism>
<name>A0ABX5VMB0_9MICO</name>
<dbReference type="RefSeq" id="WP_139948460.1">
    <property type="nucleotide sequence ID" value="NZ_CP040899.1"/>
</dbReference>
<evidence type="ECO:0000313" key="1">
    <source>
        <dbReference type="EMBL" id="QDB79365.1"/>
    </source>
</evidence>
<accession>A0ABX5VMB0</accession>
<evidence type="ECO:0000313" key="2">
    <source>
        <dbReference type="Proteomes" id="UP000313948"/>
    </source>
</evidence>
<reference evidence="1 2" key="1">
    <citation type="submission" date="2019-05" db="EMBL/GenBank/DDBJ databases">
        <title>Georgenia *** sp. nov., and Georgenia *** sp. nov., isolated from the intestinal contents of plateau pika (Ochotona curzoniae) in the Qinghai-Tibet plateau of China.</title>
        <authorList>
            <person name="Tian Z."/>
        </authorList>
    </citation>
    <scope>NUCLEOTIDE SEQUENCE [LARGE SCALE GENOMIC DNA]</scope>
    <source>
        <strain evidence="1 2">Z294</strain>
    </source>
</reference>
<dbReference type="Proteomes" id="UP000313948">
    <property type="component" value="Chromosome"/>
</dbReference>
<gene>
    <name evidence="1" type="ORF">FE251_08270</name>
</gene>
<sequence>MPSALSWLDPAAPSPLTWGVGEGWEAAALRHDGLVGPTPTGAEAAVDLRASPAGRAGLLREALVPGSALARTTALWVHTGRLLALRTELVVPPERRVEGGGVVHRQHLAPGDVALVAGVPTTTPVRTAVDLLCFAAPGTAVPGARALLAHGLPAEAVRRALVQPARRLPGRRALSLLAVALTPPGRHP</sequence>
<proteinExistence type="predicted"/>
<keyword evidence="2" id="KW-1185">Reference proteome</keyword>
<dbReference type="EMBL" id="CP040899">
    <property type="protein sequence ID" value="QDB79365.1"/>
    <property type="molecule type" value="Genomic_DNA"/>
</dbReference>